<dbReference type="EMBL" id="KN838838">
    <property type="protein sequence ID" value="KIJ93546.1"/>
    <property type="molecule type" value="Genomic_DNA"/>
</dbReference>
<organism evidence="1 2">
    <name type="scientific">Laccaria amethystina LaAM-08-1</name>
    <dbReference type="NCBI Taxonomy" id="1095629"/>
    <lineage>
        <taxon>Eukaryota</taxon>
        <taxon>Fungi</taxon>
        <taxon>Dikarya</taxon>
        <taxon>Basidiomycota</taxon>
        <taxon>Agaricomycotina</taxon>
        <taxon>Agaricomycetes</taxon>
        <taxon>Agaricomycetidae</taxon>
        <taxon>Agaricales</taxon>
        <taxon>Agaricineae</taxon>
        <taxon>Hydnangiaceae</taxon>
        <taxon>Laccaria</taxon>
    </lineage>
</organism>
<dbReference type="Proteomes" id="UP000054477">
    <property type="component" value="Unassembled WGS sequence"/>
</dbReference>
<reference evidence="2" key="2">
    <citation type="submission" date="2015-01" db="EMBL/GenBank/DDBJ databases">
        <title>Evolutionary Origins and Diversification of the Mycorrhizal Mutualists.</title>
        <authorList>
            <consortium name="DOE Joint Genome Institute"/>
            <consortium name="Mycorrhizal Genomics Consortium"/>
            <person name="Kohler A."/>
            <person name="Kuo A."/>
            <person name="Nagy L.G."/>
            <person name="Floudas D."/>
            <person name="Copeland A."/>
            <person name="Barry K.W."/>
            <person name="Cichocki N."/>
            <person name="Veneault-Fourrey C."/>
            <person name="LaButti K."/>
            <person name="Lindquist E.A."/>
            <person name="Lipzen A."/>
            <person name="Lundell T."/>
            <person name="Morin E."/>
            <person name="Murat C."/>
            <person name="Riley R."/>
            <person name="Ohm R."/>
            <person name="Sun H."/>
            <person name="Tunlid A."/>
            <person name="Henrissat B."/>
            <person name="Grigoriev I.V."/>
            <person name="Hibbett D.S."/>
            <person name="Martin F."/>
        </authorList>
    </citation>
    <scope>NUCLEOTIDE SEQUENCE [LARGE SCALE GENOMIC DNA]</scope>
    <source>
        <strain evidence="2">LaAM-08-1</strain>
    </source>
</reference>
<evidence type="ECO:0000313" key="2">
    <source>
        <dbReference type="Proteomes" id="UP000054477"/>
    </source>
</evidence>
<accession>A0A0C9X7I2</accession>
<sequence length="168" mass="18551">MAGETGLRPLLLFRPVGRKLIPATVTITPHRQPGPIRPHRILTIPSTISEFAISTSKRATSSFQSSNGGLAVVSLLHCWQYAFITPVSPLTAFLQRMQKHSDPFSGSTTPPLLSSNADDLPRAKATQSYMKRQHRRRLVNYHCHKGTKINSALANLYVNPPTFIPARG</sequence>
<evidence type="ECO:0000313" key="1">
    <source>
        <dbReference type="EMBL" id="KIJ93546.1"/>
    </source>
</evidence>
<protein>
    <submittedName>
        <fullName evidence="1">Uncharacterized protein</fullName>
    </submittedName>
</protein>
<name>A0A0C9X7I2_9AGAR</name>
<keyword evidence="2" id="KW-1185">Reference proteome</keyword>
<reference evidence="1 2" key="1">
    <citation type="submission" date="2014-04" db="EMBL/GenBank/DDBJ databases">
        <authorList>
            <consortium name="DOE Joint Genome Institute"/>
            <person name="Kuo A."/>
            <person name="Kohler A."/>
            <person name="Nagy L.G."/>
            <person name="Floudas D."/>
            <person name="Copeland A."/>
            <person name="Barry K.W."/>
            <person name="Cichocki N."/>
            <person name="Veneault-Fourrey C."/>
            <person name="LaButti K."/>
            <person name="Lindquist E.A."/>
            <person name="Lipzen A."/>
            <person name="Lundell T."/>
            <person name="Morin E."/>
            <person name="Murat C."/>
            <person name="Sun H."/>
            <person name="Tunlid A."/>
            <person name="Henrissat B."/>
            <person name="Grigoriev I.V."/>
            <person name="Hibbett D.S."/>
            <person name="Martin F."/>
            <person name="Nordberg H.P."/>
            <person name="Cantor M.N."/>
            <person name="Hua S.X."/>
        </authorList>
    </citation>
    <scope>NUCLEOTIDE SEQUENCE [LARGE SCALE GENOMIC DNA]</scope>
    <source>
        <strain evidence="1 2">LaAM-08-1</strain>
    </source>
</reference>
<proteinExistence type="predicted"/>
<dbReference type="AlphaFoldDB" id="A0A0C9X7I2"/>
<dbReference type="HOGENOM" id="CLU_1586749_0_0_1"/>
<gene>
    <name evidence="1" type="ORF">K443DRAFT_396017</name>
</gene>